<evidence type="ECO:0000256" key="9">
    <source>
        <dbReference type="ARBA" id="ARBA00022692"/>
    </source>
</evidence>
<evidence type="ECO:0000256" key="20">
    <source>
        <dbReference type="PIRSR" id="PIRSR600829-1"/>
    </source>
</evidence>
<protein>
    <recommendedName>
        <fullName evidence="4 24">Diacylglycerol kinase</fullName>
        <ecNumber evidence="3 24">2.7.1.107</ecNumber>
    </recommendedName>
</protein>
<accession>N9V904</accession>
<evidence type="ECO:0000256" key="11">
    <source>
        <dbReference type="ARBA" id="ARBA00022741"/>
    </source>
</evidence>
<evidence type="ECO:0000256" key="16">
    <source>
        <dbReference type="ARBA" id="ARBA00023098"/>
    </source>
</evidence>
<evidence type="ECO:0000256" key="1">
    <source>
        <dbReference type="ARBA" id="ARBA00004429"/>
    </source>
</evidence>
<dbReference type="eggNOG" id="COG0818">
    <property type="taxonomic scope" value="Bacteria"/>
</dbReference>
<dbReference type="EMBL" id="APVG01000028">
    <property type="protein sequence ID" value="ENY71727.1"/>
    <property type="molecule type" value="Genomic_DNA"/>
</dbReference>
<evidence type="ECO:0000313" key="25">
    <source>
        <dbReference type="EMBL" id="ENY71727.1"/>
    </source>
</evidence>
<dbReference type="PANTHER" id="PTHR34299">
    <property type="entry name" value="DIACYLGLYCEROL KINASE"/>
    <property type="match status" value="1"/>
</dbReference>
<dbReference type="AlphaFoldDB" id="N9V904"/>
<evidence type="ECO:0000256" key="7">
    <source>
        <dbReference type="ARBA" id="ARBA00022519"/>
    </source>
</evidence>
<keyword evidence="26" id="KW-1185">Reference proteome</keyword>
<evidence type="ECO:0000256" key="17">
    <source>
        <dbReference type="ARBA" id="ARBA00023136"/>
    </source>
</evidence>
<evidence type="ECO:0000256" key="8">
    <source>
        <dbReference type="ARBA" id="ARBA00022679"/>
    </source>
</evidence>
<evidence type="ECO:0000256" key="2">
    <source>
        <dbReference type="ARBA" id="ARBA00005967"/>
    </source>
</evidence>
<evidence type="ECO:0000256" key="14">
    <source>
        <dbReference type="ARBA" id="ARBA00022842"/>
    </source>
</evidence>
<evidence type="ECO:0000256" key="18">
    <source>
        <dbReference type="ARBA" id="ARBA00023209"/>
    </source>
</evidence>
<keyword evidence="18" id="KW-0594">Phospholipid biosynthesis</keyword>
<comment type="cofactor">
    <cofactor evidence="23">
        <name>Mg(2+)</name>
        <dbReference type="ChEBI" id="CHEBI:18420"/>
    </cofactor>
    <text evidence="23">Mn(2+), Zn(2+), Cd(2+) and Co(2+) support activity to lesser extents.</text>
</comment>
<evidence type="ECO:0000256" key="13">
    <source>
        <dbReference type="ARBA" id="ARBA00022840"/>
    </source>
</evidence>
<evidence type="ECO:0000256" key="12">
    <source>
        <dbReference type="ARBA" id="ARBA00022777"/>
    </source>
</evidence>
<keyword evidence="9 24" id="KW-0812">Transmembrane</keyword>
<feature type="binding site" evidence="23">
    <location>
        <position position="30"/>
    </location>
    <ligand>
        <name>a divalent metal cation</name>
        <dbReference type="ChEBI" id="CHEBI:60240"/>
    </ligand>
</feature>
<dbReference type="RefSeq" id="WP_005354071.1">
    <property type="nucleotide sequence ID" value="NZ_APVG01000028.1"/>
</dbReference>
<evidence type="ECO:0000256" key="21">
    <source>
        <dbReference type="PIRSR" id="PIRSR600829-2"/>
    </source>
</evidence>
<dbReference type="EC" id="2.7.1.107" evidence="3 24"/>
<keyword evidence="16 24" id="KW-0443">Lipid metabolism</keyword>
<dbReference type="OrthoDB" id="9796011at2"/>
<feature type="binding site" evidence="22">
    <location>
        <begin position="87"/>
        <end position="89"/>
    </location>
    <ligand>
        <name>ATP</name>
        <dbReference type="ChEBI" id="CHEBI:30616"/>
    </ligand>
</feature>
<evidence type="ECO:0000256" key="22">
    <source>
        <dbReference type="PIRSR" id="PIRSR600829-3"/>
    </source>
</evidence>
<feature type="binding site" evidence="22">
    <location>
        <position position="11"/>
    </location>
    <ligand>
        <name>ATP</name>
        <dbReference type="ChEBI" id="CHEBI:30616"/>
    </ligand>
</feature>
<feature type="binding site" evidence="23">
    <location>
        <position position="78"/>
    </location>
    <ligand>
        <name>a divalent metal cation</name>
        <dbReference type="ChEBI" id="CHEBI:60240"/>
    </ligand>
</feature>
<dbReference type="Pfam" id="PF01219">
    <property type="entry name" value="DAGK_prokar"/>
    <property type="match status" value="1"/>
</dbReference>
<keyword evidence="19 24" id="KW-1208">Phospholipid metabolism</keyword>
<comment type="subcellular location">
    <subcellularLocation>
        <location evidence="1 24">Cell inner membrane</location>
        <topology evidence="1 24">Multi-pass membrane protein</topology>
    </subcellularLocation>
</comment>
<dbReference type="PROSITE" id="PS01069">
    <property type="entry name" value="DAGK_PROKAR"/>
    <property type="match status" value="1"/>
</dbReference>
<evidence type="ECO:0000256" key="23">
    <source>
        <dbReference type="PIRSR" id="PIRSR600829-4"/>
    </source>
</evidence>
<dbReference type="GO" id="GO:0046872">
    <property type="term" value="F:metal ion binding"/>
    <property type="evidence" value="ECO:0007669"/>
    <property type="project" value="UniProtKB-KW"/>
</dbReference>
<dbReference type="InterPro" id="IPR036945">
    <property type="entry name" value="DAGK_sf"/>
</dbReference>
<keyword evidence="17 24" id="KW-0472">Membrane</keyword>
<dbReference type="GO" id="GO:0005886">
    <property type="term" value="C:plasma membrane"/>
    <property type="evidence" value="ECO:0007669"/>
    <property type="project" value="UniProtKB-SubCell"/>
</dbReference>
<feature type="binding site" evidence="22">
    <location>
        <position position="78"/>
    </location>
    <ligand>
        <name>ATP</name>
        <dbReference type="ChEBI" id="CHEBI:30616"/>
    </ligand>
</feature>
<gene>
    <name evidence="25" type="ORF">G114_11495</name>
</gene>
<comment type="similarity">
    <text evidence="2 24">Belongs to the bacterial diacylglycerol kinase family.</text>
</comment>
<evidence type="ECO:0000256" key="6">
    <source>
        <dbReference type="ARBA" id="ARBA00022516"/>
    </source>
</evidence>
<dbReference type="InterPro" id="IPR033718">
    <property type="entry name" value="DAGK_prok"/>
</dbReference>
<keyword evidence="11 22" id="KW-0547">Nucleotide-binding</keyword>
<evidence type="ECO:0000256" key="4">
    <source>
        <dbReference type="ARBA" id="ARBA00017575"/>
    </source>
</evidence>
<feature type="binding site" evidence="22">
    <location>
        <position position="18"/>
    </location>
    <ligand>
        <name>ATP</name>
        <dbReference type="ChEBI" id="CHEBI:30616"/>
    </ligand>
</feature>
<feature type="transmembrane region" description="Helical" evidence="24">
    <location>
        <begin position="31"/>
        <end position="51"/>
    </location>
</feature>
<name>N9V904_9GAMM</name>
<evidence type="ECO:0000313" key="26">
    <source>
        <dbReference type="Proteomes" id="UP000023775"/>
    </source>
</evidence>
<feature type="transmembrane region" description="Helical" evidence="24">
    <location>
        <begin position="57"/>
        <end position="77"/>
    </location>
</feature>
<keyword evidence="6" id="KW-0444">Lipid biosynthesis</keyword>
<feature type="binding site" evidence="21">
    <location>
        <position position="11"/>
    </location>
    <ligand>
        <name>substrate</name>
    </ligand>
</feature>
<feature type="transmembrane region" description="Helical" evidence="24">
    <location>
        <begin position="98"/>
        <end position="117"/>
    </location>
</feature>
<keyword evidence="14 23" id="KW-0460">Magnesium</keyword>
<evidence type="ECO:0000256" key="24">
    <source>
        <dbReference type="RuleBase" id="RU363065"/>
    </source>
</evidence>
<feature type="active site" description="Proton acceptor" evidence="20">
    <location>
        <position position="71"/>
    </location>
</feature>
<evidence type="ECO:0000256" key="3">
    <source>
        <dbReference type="ARBA" id="ARBA00012133"/>
    </source>
</evidence>
<evidence type="ECO:0000256" key="5">
    <source>
        <dbReference type="ARBA" id="ARBA00022475"/>
    </source>
</evidence>
<dbReference type="PANTHER" id="PTHR34299:SF1">
    <property type="entry name" value="DIACYLGLYCEROL KINASE"/>
    <property type="match status" value="1"/>
</dbReference>
<comment type="caution">
    <text evidence="25">The sequence shown here is derived from an EMBL/GenBank/DDBJ whole genome shotgun (WGS) entry which is preliminary data.</text>
</comment>
<dbReference type="InterPro" id="IPR000829">
    <property type="entry name" value="DAGK"/>
</dbReference>
<keyword evidence="12 24" id="KW-0418">Kinase</keyword>
<feature type="binding site" evidence="21">
    <location>
        <position position="100"/>
    </location>
    <ligand>
        <name>substrate</name>
    </ligand>
</feature>
<keyword evidence="10 23" id="KW-0479">Metal-binding</keyword>
<dbReference type="GO" id="GO:0005524">
    <property type="term" value="F:ATP binding"/>
    <property type="evidence" value="ECO:0007669"/>
    <property type="project" value="UniProtKB-KW"/>
</dbReference>
<sequence length="126" mass="13737">MGKPGATGLTRIIHATGYSIKGLKAAWCNEAAFRQELMLILFLMPLAFWVGDTLEQILLLVCVSWLVVIVEVLNSALEAVVDRIGAERHELSGRAKDMGSAAVFLALALTLFVWGAIAGRNLLGWW</sequence>
<evidence type="ECO:0000256" key="15">
    <source>
        <dbReference type="ARBA" id="ARBA00022989"/>
    </source>
</evidence>
<keyword evidence="13 22" id="KW-0067">ATP-binding</keyword>
<organism evidence="25 26">
    <name type="scientific">Aeromonas diversa CDC 2478-85</name>
    <dbReference type="NCBI Taxonomy" id="1268237"/>
    <lineage>
        <taxon>Bacteria</taxon>
        <taxon>Pseudomonadati</taxon>
        <taxon>Pseudomonadota</taxon>
        <taxon>Gammaproteobacteria</taxon>
        <taxon>Aeromonadales</taxon>
        <taxon>Aeromonadaceae</taxon>
        <taxon>Aeromonas</taxon>
    </lineage>
</organism>
<comment type="function">
    <text evidence="24">Catalyzes the ATP-dependent phosphorylation of sn-l,2-diacylglycerol (DAG) to phosphatidic acid. Involved in the recycling of diacylglycerol produced as a by-product during membrane-derived oligosaccharide (MDO) biosynthesis.</text>
</comment>
<comment type="catalytic activity">
    <reaction evidence="24">
        <text>a 1,2-diacyl-sn-glycerol + ATP = a 1,2-diacyl-sn-glycero-3-phosphate + ADP + H(+)</text>
        <dbReference type="Rhea" id="RHEA:10272"/>
        <dbReference type="ChEBI" id="CHEBI:15378"/>
        <dbReference type="ChEBI" id="CHEBI:17815"/>
        <dbReference type="ChEBI" id="CHEBI:30616"/>
        <dbReference type="ChEBI" id="CHEBI:58608"/>
        <dbReference type="ChEBI" id="CHEBI:456216"/>
        <dbReference type="EC" id="2.7.1.107"/>
    </reaction>
</comment>
<dbReference type="GO" id="GO:0004143">
    <property type="term" value="F:ATP-dependent diacylglycerol kinase activity"/>
    <property type="evidence" value="ECO:0007669"/>
    <property type="project" value="UniProtKB-EC"/>
</dbReference>
<keyword evidence="7 24" id="KW-0997">Cell inner membrane</keyword>
<proteinExistence type="inferred from homology"/>
<feature type="binding site" evidence="21">
    <location>
        <begin position="32"/>
        <end position="36"/>
    </location>
    <ligand>
        <name>substrate</name>
    </ligand>
</feature>
<keyword evidence="15 24" id="KW-1133">Transmembrane helix</keyword>
<dbReference type="GO" id="GO:0006654">
    <property type="term" value="P:phosphatidic acid biosynthetic process"/>
    <property type="evidence" value="ECO:0007669"/>
    <property type="project" value="InterPro"/>
</dbReference>
<dbReference type="Gene3D" id="1.10.287.3610">
    <property type="match status" value="1"/>
</dbReference>
<evidence type="ECO:0000256" key="10">
    <source>
        <dbReference type="ARBA" id="ARBA00022723"/>
    </source>
</evidence>
<dbReference type="CDD" id="cd14264">
    <property type="entry name" value="DAGK_IM"/>
    <property type="match status" value="1"/>
</dbReference>
<reference evidence="25 26" key="1">
    <citation type="journal article" date="2013" name="Genome Announc.">
        <title>Draft Genome Sequence of the Aeromonas diversa Type Strain.</title>
        <authorList>
            <person name="Farfan M."/>
            <person name="Spataro N."/>
            <person name="Sanglas A."/>
            <person name="Albarral V."/>
            <person name="Loren J.G."/>
            <person name="Bosch E."/>
            <person name="Fuste M.C."/>
        </authorList>
    </citation>
    <scope>NUCLEOTIDE SEQUENCE [LARGE SCALE GENOMIC DNA]</scope>
    <source>
        <strain evidence="25 26">2478-85</strain>
    </source>
</reference>
<dbReference type="PATRIC" id="fig|1268237.3.peg.2262"/>
<evidence type="ECO:0000256" key="19">
    <source>
        <dbReference type="ARBA" id="ARBA00023264"/>
    </source>
</evidence>
<dbReference type="Proteomes" id="UP000023775">
    <property type="component" value="Unassembled WGS sequence"/>
</dbReference>
<feature type="binding site" evidence="21">
    <location>
        <position position="71"/>
    </location>
    <ligand>
        <name>substrate</name>
    </ligand>
</feature>
<feature type="binding site" evidence="22">
    <location>
        <begin position="96"/>
        <end position="97"/>
    </location>
    <ligand>
        <name>ATP</name>
        <dbReference type="ChEBI" id="CHEBI:30616"/>
    </ligand>
</feature>
<feature type="binding site" evidence="22">
    <location>
        <position position="30"/>
    </location>
    <ligand>
        <name>ATP</name>
        <dbReference type="ChEBI" id="CHEBI:30616"/>
    </ligand>
</feature>
<keyword evidence="5" id="KW-1003">Cell membrane</keyword>
<keyword evidence="8 24" id="KW-0808">Transferase</keyword>